<dbReference type="STRING" id="536019.Mesop_6520"/>
<evidence type="ECO:0000313" key="1">
    <source>
        <dbReference type="EMBL" id="AEH90842.1"/>
    </source>
</evidence>
<dbReference type="HOGENOM" id="CLU_151279_1_0_5"/>
<evidence type="ECO:0008006" key="3">
    <source>
        <dbReference type="Google" id="ProtNLM"/>
    </source>
</evidence>
<organism evidence="1 2">
    <name type="scientific">Mesorhizobium opportunistum (strain LMG 24607 / HAMBI 3007 / WSM2075)</name>
    <dbReference type="NCBI Taxonomy" id="536019"/>
    <lineage>
        <taxon>Bacteria</taxon>
        <taxon>Pseudomonadati</taxon>
        <taxon>Pseudomonadota</taxon>
        <taxon>Alphaproteobacteria</taxon>
        <taxon>Hyphomicrobiales</taxon>
        <taxon>Phyllobacteriaceae</taxon>
        <taxon>Mesorhizobium</taxon>
    </lineage>
</organism>
<reference evidence="1 2" key="1">
    <citation type="submission" date="2010-10" db="EMBL/GenBank/DDBJ databases">
        <title>Complete sequence of Mesorhizobium opportunistum WSM2075.</title>
        <authorList>
            <consortium name="US DOE Joint Genome Institute"/>
            <person name="Lucas S."/>
            <person name="Copeland A."/>
            <person name="Lapidus A."/>
            <person name="Cheng J.-F."/>
            <person name="Bruce D."/>
            <person name="Goodwin L."/>
            <person name="Pitluck S."/>
            <person name="Chertkov O."/>
            <person name="Misra M."/>
            <person name="Detter J.C."/>
            <person name="Han C."/>
            <person name="Tapia R."/>
            <person name="Land M."/>
            <person name="Hauser L."/>
            <person name="Kyrpides N."/>
            <person name="Ovchinnikova G."/>
            <person name="Mavrommatis K.M."/>
            <person name="Tiwari R.P."/>
            <person name="Howieson J.G."/>
            <person name="O'Hara G.W."/>
            <person name="Nandasena K.G."/>
            <person name="Woyke T."/>
        </authorList>
    </citation>
    <scope>NUCLEOTIDE SEQUENCE [LARGE SCALE GENOMIC DNA]</scope>
    <source>
        <strain evidence="2">LMG 24607 / HAMBI 3007 / WSM2075</strain>
    </source>
</reference>
<name>F7Y7G9_MESOW</name>
<dbReference type="KEGG" id="mop:Mesop_6520"/>
<accession>F7Y7G9</accession>
<dbReference type="EMBL" id="CP002279">
    <property type="protein sequence ID" value="AEH90842.1"/>
    <property type="molecule type" value="Genomic_DNA"/>
</dbReference>
<proteinExistence type="predicted"/>
<protein>
    <recommendedName>
        <fullName evidence="3">1,4-alpha-glucan branching enzyme</fullName>
    </recommendedName>
</protein>
<gene>
    <name evidence="1" type="ordered locus">Mesop_6520</name>
</gene>
<dbReference type="AlphaFoldDB" id="F7Y7G9"/>
<evidence type="ECO:0000313" key="2">
    <source>
        <dbReference type="Proteomes" id="UP000001623"/>
    </source>
</evidence>
<dbReference type="Proteomes" id="UP000001623">
    <property type="component" value="Chromosome"/>
</dbReference>
<sequence>MVSESAIKETDVSDALKTTNHEVIRAWIEAREGRPAVAKGAILRVDFGEADEELQPIEWEEFFRIMDTNNLAFLHQDMTADGATSRFNKFVDRD</sequence>